<dbReference type="SUPFAM" id="SSF56112">
    <property type="entry name" value="Protein kinase-like (PK-like)"/>
    <property type="match status" value="1"/>
</dbReference>
<keyword evidence="12 21" id="KW-0418">Kinase</keyword>
<evidence type="ECO:0000256" key="6">
    <source>
        <dbReference type="ARBA" id="ARBA00022490"/>
    </source>
</evidence>
<evidence type="ECO:0000256" key="17">
    <source>
        <dbReference type="ARBA" id="ARBA00048679"/>
    </source>
</evidence>
<dbReference type="Pfam" id="PF01163">
    <property type="entry name" value="RIO1"/>
    <property type="match status" value="2"/>
</dbReference>
<evidence type="ECO:0000256" key="13">
    <source>
        <dbReference type="ARBA" id="ARBA00022801"/>
    </source>
</evidence>
<dbReference type="InterPro" id="IPR018934">
    <property type="entry name" value="RIO_dom"/>
</dbReference>
<feature type="compositionally biased region" description="Acidic residues" evidence="19">
    <location>
        <begin position="282"/>
        <end position="291"/>
    </location>
</feature>
<dbReference type="GO" id="GO:0005524">
    <property type="term" value="F:ATP binding"/>
    <property type="evidence" value="ECO:0007669"/>
    <property type="project" value="UniProtKB-KW"/>
</dbReference>
<keyword evidence="6" id="KW-0963">Cytoplasm</keyword>
<evidence type="ECO:0000256" key="2">
    <source>
        <dbReference type="ARBA" id="ARBA00004496"/>
    </source>
</evidence>
<dbReference type="Gene3D" id="3.30.200.20">
    <property type="entry name" value="Phosphorylase Kinase, domain 1"/>
    <property type="match status" value="1"/>
</dbReference>
<comment type="catalytic activity">
    <reaction evidence="16">
        <text>L-threonyl-[protein] + ATP = O-phospho-L-threonyl-[protein] + ADP + H(+)</text>
        <dbReference type="Rhea" id="RHEA:46608"/>
        <dbReference type="Rhea" id="RHEA-COMP:11060"/>
        <dbReference type="Rhea" id="RHEA-COMP:11605"/>
        <dbReference type="ChEBI" id="CHEBI:15378"/>
        <dbReference type="ChEBI" id="CHEBI:30013"/>
        <dbReference type="ChEBI" id="CHEBI:30616"/>
        <dbReference type="ChEBI" id="CHEBI:61977"/>
        <dbReference type="ChEBI" id="CHEBI:456216"/>
        <dbReference type="EC" id="2.7.11.1"/>
    </reaction>
</comment>
<evidence type="ECO:0000256" key="5">
    <source>
        <dbReference type="ARBA" id="ARBA00016038"/>
    </source>
</evidence>
<keyword evidence="15" id="KW-0460">Magnesium</keyword>
<dbReference type="GO" id="GO:0016787">
    <property type="term" value="F:hydrolase activity"/>
    <property type="evidence" value="ECO:0007669"/>
    <property type="project" value="UniProtKB-KW"/>
</dbReference>
<proteinExistence type="inferred from homology"/>
<evidence type="ECO:0000256" key="1">
    <source>
        <dbReference type="ARBA" id="ARBA00001946"/>
    </source>
</evidence>
<keyword evidence="8" id="KW-0723">Serine/threonine-protein kinase</keyword>
<keyword evidence="22" id="KW-1185">Reference proteome</keyword>
<evidence type="ECO:0000256" key="15">
    <source>
        <dbReference type="ARBA" id="ARBA00022842"/>
    </source>
</evidence>
<dbReference type="EMBL" id="MRZV01001080">
    <property type="protein sequence ID" value="PIK40832.1"/>
    <property type="molecule type" value="Genomic_DNA"/>
</dbReference>
<name>A0A2G8JYL7_STIJA</name>
<evidence type="ECO:0000259" key="20">
    <source>
        <dbReference type="SMART" id="SM00090"/>
    </source>
</evidence>
<dbReference type="InterPro" id="IPR011009">
    <property type="entry name" value="Kinase-like_dom_sf"/>
</dbReference>
<evidence type="ECO:0000256" key="16">
    <source>
        <dbReference type="ARBA" id="ARBA00047899"/>
    </source>
</evidence>
<accession>A0A2G8JYL7</accession>
<feature type="region of interest" description="Disordered" evidence="19">
    <location>
        <begin position="261"/>
        <end position="365"/>
    </location>
</feature>
<comment type="similarity">
    <text evidence="3">Belongs to the protein kinase superfamily. RIO-type Ser/Thr kinase family.</text>
</comment>
<dbReference type="EC" id="2.7.11.1" evidence="4"/>
<dbReference type="GO" id="GO:0042254">
    <property type="term" value="P:ribosome biogenesis"/>
    <property type="evidence" value="ECO:0007669"/>
    <property type="project" value="UniProtKB-KW"/>
</dbReference>
<evidence type="ECO:0000256" key="18">
    <source>
        <dbReference type="ARBA" id="ARBA00068838"/>
    </source>
</evidence>
<evidence type="ECO:0000256" key="10">
    <source>
        <dbReference type="ARBA" id="ARBA00022723"/>
    </source>
</evidence>
<evidence type="ECO:0000256" key="11">
    <source>
        <dbReference type="ARBA" id="ARBA00022741"/>
    </source>
</evidence>
<gene>
    <name evidence="21" type="ORF">BSL78_22320</name>
</gene>
<keyword evidence="13" id="KW-0378">Hydrolase</keyword>
<keyword evidence="10" id="KW-0479">Metal-binding</keyword>
<dbReference type="FunFam" id="3.30.200.20:FF:000148">
    <property type="entry name" value="Serine/threonine-protein kinase RIO1"/>
    <property type="match status" value="1"/>
</dbReference>
<dbReference type="InterPro" id="IPR051272">
    <property type="entry name" value="RIO-type_Ser/Thr_kinase"/>
</dbReference>
<evidence type="ECO:0000313" key="22">
    <source>
        <dbReference type="Proteomes" id="UP000230750"/>
    </source>
</evidence>
<feature type="compositionally biased region" description="Acidic residues" evidence="19">
    <location>
        <begin position="299"/>
        <end position="308"/>
    </location>
</feature>
<dbReference type="InterPro" id="IPR000687">
    <property type="entry name" value="RIO_kinase"/>
</dbReference>
<dbReference type="Gene3D" id="1.10.510.10">
    <property type="entry name" value="Transferase(Phosphotransferase) domain 1"/>
    <property type="match status" value="1"/>
</dbReference>
<dbReference type="AlphaFoldDB" id="A0A2G8JYL7"/>
<comment type="catalytic activity">
    <reaction evidence="17">
        <text>L-seryl-[protein] + ATP = O-phospho-L-seryl-[protein] + ADP + H(+)</text>
        <dbReference type="Rhea" id="RHEA:17989"/>
        <dbReference type="Rhea" id="RHEA-COMP:9863"/>
        <dbReference type="Rhea" id="RHEA-COMP:11604"/>
        <dbReference type="ChEBI" id="CHEBI:15378"/>
        <dbReference type="ChEBI" id="CHEBI:29999"/>
        <dbReference type="ChEBI" id="CHEBI:30616"/>
        <dbReference type="ChEBI" id="CHEBI:83421"/>
        <dbReference type="ChEBI" id="CHEBI:456216"/>
        <dbReference type="EC" id="2.7.11.1"/>
    </reaction>
</comment>
<sequence>MILFKMLSRHVISEINGCISTGKEANVYHATTNQGEHRAIKVYKTSILTFKDRDRYVAGEFRFRRGYCKHNPRKMVRTWAEKEMRNLMSKMVRMWAEKEMRNLMRPAPLLKDVNITESKARELYLECIQAVRKIYQDAKLVHADLSEFKLLFCMTNFTSLMYLSLLNTITTRVGVFEEGLYKRDSINSENMDDYLTKAMEIASQRSQEDVSEQEKIEAEVFKQSFIPQKLEEVMNVEKDITKTRSGETHDILYGRITGLQDNLGGQKQQCDSQPETKKEVRFEEEEMEDDSSSQGSEDSNSEDEDEMSNDNTQKYHRPKDESMLEKRERKKAVKEEQRENRKNKIPKHVKKRKEKLAKVSRTTKR</sequence>
<comment type="cofactor">
    <cofactor evidence="1">
        <name>Mg(2+)</name>
        <dbReference type="ChEBI" id="CHEBI:18420"/>
    </cofactor>
</comment>
<dbReference type="OrthoDB" id="205248at2759"/>
<dbReference type="GO" id="GO:0004674">
    <property type="term" value="F:protein serine/threonine kinase activity"/>
    <property type="evidence" value="ECO:0007669"/>
    <property type="project" value="UniProtKB-KW"/>
</dbReference>
<keyword evidence="14" id="KW-0067">ATP-binding</keyword>
<dbReference type="STRING" id="307972.A0A2G8JYL7"/>
<evidence type="ECO:0000256" key="12">
    <source>
        <dbReference type="ARBA" id="ARBA00022777"/>
    </source>
</evidence>
<evidence type="ECO:0000256" key="8">
    <source>
        <dbReference type="ARBA" id="ARBA00022527"/>
    </source>
</evidence>
<feature type="domain" description="RIO kinase" evidence="20">
    <location>
        <begin position="1"/>
        <end position="188"/>
    </location>
</feature>
<dbReference type="SMART" id="SM00090">
    <property type="entry name" value="RIO"/>
    <property type="match status" value="1"/>
</dbReference>
<dbReference type="PANTHER" id="PTHR45723">
    <property type="entry name" value="SERINE/THREONINE-PROTEIN KINASE RIO1"/>
    <property type="match status" value="1"/>
</dbReference>
<keyword evidence="9" id="KW-0808">Transferase</keyword>
<evidence type="ECO:0000256" key="14">
    <source>
        <dbReference type="ARBA" id="ARBA00022840"/>
    </source>
</evidence>
<evidence type="ECO:0000256" key="3">
    <source>
        <dbReference type="ARBA" id="ARBA00009196"/>
    </source>
</evidence>
<protein>
    <recommendedName>
        <fullName evidence="5">Serine/threonine-protein kinase RIO1</fullName>
        <ecNumber evidence="4">2.7.11.1</ecNumber>
    </recommendedName>
    <alternativeName>
        <fullName evidence="18">Serine/threonine-protein kinase rio1</fullName>
    </alternativeName>
</protein>
<feature type="compositionally biased region" description="Basic and acidic residues" evidence="19">
    <location>
        <begin position="318"/>
        <end position="342"/>
    </location>
</feature>
<reference evidence="21 22" key="1">
    <citation type="journal article" date="2017" name="PLoS Biol.">
        <title>The sea cucumber genome provides insights into morphological evolution and visceral regeneration.</title>
        <authorList>
            <person name="Zhang X."/>
            <person name="Sun L."/>
            <person name="Yuan J."/>
            <person name="Sun Y."/>
            <person name="Gao Y."/>
            <person name="Zhang L."/>
            <person name="Li S."/>
            <person name="Dai H."/>
            <person name="Hamel J.F."/>
            <person name="Liu C."/>
            <person name="Yu Y."/>
            <person name="Liu S."/>
            <person name="Lin W."/>
            <person name="Guo K."/>
            <person name="Jin S."/>
            <person name="Xu P."/>
            <person name="Storey K.B."/>
            <person name="Huan P."/>
            <person name="Zhang T."/>
            <person name="Zhou Y."/>
            <person name="Zhang J."/>
            <person name="Lin C."/>
            <person name="Li X."/>
            <person name="Xing L."/>
            <person name="Huo D."/>
            <person name="Sun M."/>
            <person name="Wang L."/>
            <person name="Mercier A."/>
            <person name="Li F."/>
            <person name="Yang H."/>
            <person name="Xiang J."/>
        </authorList>
    </citation>
    <scope>NUCLEOTIDE SEQUENCE [LARGE SCALE GENOMIC DNA]</scope>
    <source>
        <strain evidence="21">Shaxun</strain>
        <tissue evidence="21">Muscle</tissue>
    </source>
</reference>
<feature type="compositionally biased region" description="Basic residues" evidence="19">
    <location>
        <begin position="343"/>
        <end position="355"/>
    </location>
</feature>
<keyword evidence="11" id="KW-0547">Nucleotide-binding</keyword>
<evidence type="ECO:0000256" key="9">
    <source>
        <dbReference type="ARBA" id="ARBA00022679"/>
    </source>
</evidence>
<keyword evidence="7" id="KW-0690">Ribosome biogenesis</keyword>
<dbReference type="GO" id="GO:0046872">
    <property type="term" value="F:metal ion binding"/>
    <property type="evidence" value="ECO:0007669"/>
    <property type="project" value="UniProtKB-KW"/>
</dbReference>
<organism evidence="21 22">
    <name type="scientific">Stichopus japonicus</name>
    <name type="common">Sea cucumber</name>
    <dbReference type="NCBI Taxonomy" id="307972"/>
    <lineage>
        <taxon>Eukaryota</taxon>
        <taxon>Metazoa</taxon>
        <taxon>Echinodermata</taxon>
        <taxon>Eleutherozoa</taxon>
        <taxon>Echinozoa</taxon>
        <taxon>Holothuroidea</taxon>
        <taxon>Aspidochirotacea</taxon>
        <taxon>Aspidochirotida</taxon>
        <taxon>Stichopodidae</taxon>
        <taxon>Apostichopus</taxon>
    </lineage>
</organism>
<comment type="caution">
    <text evidence="21">The sequence shown here is derived from an EMBL/GenBank/DDBJ whole genome shotgun (WGS) entry which is preliminary data.</text>
</comment>
<evidence type="ECO:0000256" key="19">
    <source>
        <dbReference type="SAM" id="MobiDB-lite"/>
    </source>
</evidence>
<evidence type="ECO:0000313" key="21">
    <source>
        <dbReference type="EMBL" id="PIK40832.1"/>
    </source>
</evidence>
<dbReference type="Proteomes" id="UP000230750">
    <property type="component" value="Unassembled WGS sequence"/>
</dbReference>
<comment type="subcellular location">
    <subcellularLocation>
        <location evidence="2">Cytoplasm</location>
    </subcellularLocation>
</comment>
<evidence type="ECO:0000256" key="4">
    <source>
        <dbReference type="ARBA" id="ARBA00012513"/>
    </source>
</evidence>
<evidence type="ECO:0000256" key="7">
    <source>
        <dbReference type="ARBA" id="ARBA00022517"/>
    </source>
</evidence>
<feature type="compositionally biased region" description="Polar residues" evidence="19">
    <location>
        <begin position="261"/>
        <end position="273"/>
    </location>
</feature>
<dbReference type="GO" id="GO:0005737">
    <property type="term" value="C:cytoplasm"/>
    <property type="evidence" value="ECO:0007669"/>
    <property type="project" value="UniProtKB-SubCell"/>
</dbReference>